<accession>G7JWJ4</accession>
<proteinExistence type="predicted"/>
<protein>
    <submittedName>
        <fullName evidence="2 3">Uncharacterized protein</fullName>
    </submittedName>
</protein>
<dbReference type="EnsemblPlants" id="AES96866">
    <property type="protein sequence ID" value="AES96866"/>
    <property type="gene ID" value="MTR_5g042480"/>
</dbReference>
<gene>
    <name evidence="2" type="ordered locus">MTR_5g042480</name>
</gene>
<dbReference type="HOGENOM" id="CLU_2501342_0_0_1"/>
<dbReference type="PaxDb" id="3880-AES96866"/>
<reference evidence="2 4" key="2">
    <citation type="journal article" date="2014" name="BMC Genomics">
        <title>An improved genome release (version Mt4.0) for the model legume Medicago truncatula.</title>
        <authorList>
            <person name="Tang H."/>
            <person name="Krishnakumar V."/>
            <person name="Bidwell S."/>
            <person name="Rosen B."/>
            <person name="Chan A."/>
            <person name="Zhou S."/>
            <person name="Gentzbittel L."/>
            <person name="Childs K.L."/>
            <person name="Yandell M."/>
            <person name="Gundlach H."/>
            <person name="Mayer K.F."/>
            <person name="Schwartz D.C."/>
            <person name="Town C.D."/>
        </authorList>
    </citation>
    <scope>GENOME REANNOTATION</scope>
    <source>
        <strain evidence="3 4">cv. Jemalong A17</strain>
    </source>
</reference>
<evidence type="ECO:0000313" key="3">
    <source>
        <dbReference type="EnsemblPlants" id="AES96866"/>
    </source>
</evidence>
<sequence>MVGLDDDMVSAARGPIPNKKKSRDQCQNLMKVVNLMTWTLMWQLWVGNMEQVFFLSFFEWRVDIEQYSFFQGLSLWEVELFALLKK</sequence>
<dbReference type="EMBL" id="CM001221">
    <property type="protein sequence ID" value="AES96866.1"/>
    <property type="molecule type" value="Genomic_DNA"/>
</dbReference>
<evidence type="ECO:0000313" key="2">
    <source>
        <dbReference type="EMBL" id="AES96866.1"/>
    </source>
</evidence>
<keyword evidence="4" id="KW-1185">Reference proteome</keyword>
<dbReference type="Proteomes" id="UP000002051">
    <property type="component" value="Chromosome 5"/>
</dbReference>
<evidence type="ECO:0000256" key="1">
    <source>
        <dbReference type="SAM" id="MobiDB-lite"/>
    </source>
</evidence>
<evidence type="ECO:0000313" key="4">
    <source>
        <dbReference type="Proteomes" id="UP000002051"/>
    </source>
</evidence>
<reference evidence="2 4" key="1">
    <citation type="journal article" date="2011" name="Nature">
        <title>The Medicago genome provides insight into the evolution of rhizobial symbioses.</title>
        <authorList>
            <person name="Young N.D."/>
            <person name="Debelle F."/>
            <person name="Oldroyd G.E."/>
            <person name="Geurts R."/>
            <person name="Cannon S.B."/>
            <person name="Udvardi M.K."/>
            <person name="Benedito V.A."/>
            <person name="Mayer K.F."/>
            <person name="Gouzy J."/>
            <person name="Schoof H."/>
            <person name="Van de Peer Y."/>
            <person name="Proost S."/>
            <person name="Cook D.R."/>
            <person name="Meyers B.C."/>
            <person name="Spannagl M."/>
            <person name="Cheung F."/>
            <person name="De Mita S."/>
            <person name="Krishnakumar V."/>
            <person name="Gundlach H."/>
            <person name="Zhou S."/>
            <person name="Mudge J."/>
            <person name="Bharti A.K."/>
            <person name="Murray J.D."/>
            <person name="Naoumkina M.A."/>
            <person name="Rosen B."/>
            <person name="Silverstein K.A."/>
            <person name="Tang H."/>
            <person name="Rombauts S."/>
            <person name="Zhao P.X."/>
            <person name="Zhou P."/>
            <person name="Barbe V."/>
            <person name="Bardou P."/>
            <person name="Bechner M."/>
            <person name="Bellec A."/>
            <person name="Berger A."/>
            <person name="Berges H."/>
            <person name="Bidwell S."/>
            <person name="Bisseling T."/>
            <person name="Choisne N."/>
            <person name="Couloux A."/>
            <person name="Denny R."/>
            <person name="Deshpande S."/>
            <person name="Dai X."/>
            <person name="Doyle J.J."/>
            <person name="Dudez A.M."/>
            <person name="Farmer A.D."/>
            <person name="Fouteau S."/>
            <person name="Franken C."/>
            <person name="Gibelin C."/>
            <person name="Gish J."/>
            <person name="Goldstein S."/>
            <person name="Gonzalez A.J."/>
            <person name="Green P.J."/>
            <person name="Hallab A."/>
            <person name="Hartog M."/>
            <person name="Hua A."/>
            <person name="Humphray S.J."/>
            <person name="Jeong D.H."/>
            <person name="Jing Y."/>
            <person name="Jocker A."/>
            <person name="Kenton S.M."/>
            <person name="Kim D.J."/>
            <person name="Klee K."/>
            <person name="Lai H."/>
            <person name="Lang C."/>
            <person name="Lin S."/>
            <person name="Macmil S.L."/>
            <person name="Magdelenat G."/>
            <person name="Matthews L."/>
            <person name="McCorrison J."/>
            <person name="Monaghan E.L."/>
            <person name="Mun J.H."/>
            <person name="Najar F.Z."/>
            <person name="Nicholson C."/>
            <person name="Noirot C."/>
            <person name="O'Bleness M."/>
            <person name="Paule C.R."/>
            <person name="Poulain J."/>
            <person name="Prion F."/>
            <person name="Qin B."/>
            <person name="Qu C."/>
            <person name="Retzel E.F."/>
            <person name="Riddle C."/>
            <person name="Sallet E."/>
            <person name="Samain S."/>
            <person name="Samson N."/>
            <person name="Sanders I."/>
            <person name="Saurat O."/>
            <person name="Scarpelli C."/>
            <person name="Schiex T."/>
            <person name="Segurens B."/>
            <person name="Severin A.J."/>
            <person name="Sherrier D.J."/>
            <person name="Shi R."/>
            <person name="Sims S."/>
            <person name="Singer S.R."/>
            <person name="Sinharoy S."/>
            <person name="Sterck L."/>
            <person name="Viollet A."/>
            <person name="Wang B.B."/>
            <person name="Wang K."/>
            <person name="Wang M."/>
            <person name="Wang X."/>
            <person name="Warfsmann J."/>
            <person name="Weissenbach J."/>
            <person name="White D.D."/>
            <person name="White J.D."/>
            <person name="Wiley G.B."/>
            <person name="Wincker P."/>
            <person name="Xing Y."/>
            <person name="Yang L."/>
            <person name="Yao Z."/>
            <person name="Ying F."/>
            <person name="Zhai J."/>
            <person name="Zhou L."/>
            <person name="Zuber A."/>
            <person name="Denarie J."/>
            <person name="Dixon R.A."/>
            <person name="May G.D."/>
            <person name="Schwartz D.C."/>
            <person name="Rogers J."/>
            <person name="Quetier F."/>
            <person name="Town C.D."/>
            <person name="Roe B.A."/>
        </authorList>
    </citation>
    <scope>NUCLEOTIDE SEQUENCE [LARGE SCALE GENOMIC DNA]</scope>
    <source>
        <strain evidence="2">A17</strain>
        <strain evidence="3 4">cv. Jemalong A17</strain>
    </source>
</reference>
<reference evidence="3" key="3">
    <citation type="submission" date="2015-04" db="UniProtKB">
        <authorList>
            <consortium name="EnsemblPlants"/>
        </authorList>
    </citation>
    <scope>IDENTIFICATION</scope>
    <source>
        <strain evidence="3">cv. Jemalong A17</strain>
    </source>
</reference>
<organism evidence="2 4">
    <name type="scientific">Medicago truncatula</name>
    <name type="common">Barrel medic</name>
    <name type="synonym">Medicago tribuloides</name>
    <dbReference type="NCBI Taxonomy" id="3880"/>
    <lineage>
        <taxon>Eukaryota</taxon>
        <taxon>Viridiplantae</taxon>
        <taxon>Streptophyta</taxon>
        <taxon>Embryophyta</taxon>
        <taxon>Tracheophyta</taxon>
        <taxon>Spermatophyta</taxon>
        <taxon>Magnoliopsida</taxon>
        <taxon>eudicotyledons</taxon>
        <taxon>Gunneridae</taxon>
        <taxon>Pentapetalae</taxon>
        <taxon>rosids</taxon>
        <taxon>fabids</taxon>
        <taxon>Fabales</taxon>
        <taxon>Fabaceae</taxon>
        <taxon>Papilionoideae</taxon>
        <taxon>50 kb inversion clade</taxon>
        <taxon>NPAAA clade</taxon>
        <taxon>Hologalegina</taxon>
        <taxon>IRL clade</taxon>
        <taxon>Trifolieae</taxon>
        <taxon>Medicago</taxon>
    </lineage>
</organism>
<feature type="region of interest" description="Disordered" evidence="1">
    <location>
        <begin position="1"/>
        <end position="22"/>
    </location>
</feature>
<name>G7JWJ4_MEDTR</name>
<dbReference type="AlphaFoldDB" id="G7JWJ4"/>